<name>A0A7M7HHN9_NASVI</name>
<gene>
    <name evidence="2" type="primary">100679063</name>
</gene>
<feature type="region of interest" description="Disordered" evidence="1">
    <location>
        <begin position="570"/>
        <end position="593"/>
    </location>
</feature>
<protein>
    <submittedName>
        <fullName evidence="2">Uncharacterized protein</fullName>
    </submittedName>
</protein>
<feature type="compositionally biased region" description="Polar residues" evidence="1">
    <location>
        <begin position="175"/>
        <end position="187"/>
    </location>
</feature>
<feature type="region of interest" description="Disordered" evidence="1">
    <location>
        <begin position="26"/>
        <end position="88"/>
    </location>
</feature>
<feature type="region of interest" description="Disordered" evidence="1">
    <location>
        <begin position="110"/>
        <end position="162"/>
    </location>
</feature>
<feature type="region of interest" description="Disordered" evidence="1">
    <location>
        <begin position="174"/>
        <end position="198"/>
    </location>
</feature>
<dbReference type="EnsemblMetazoa" id="XM_008217416">
    <property type="protein sequence ID" value="XP_008215638"/>
    <property type="gene ID" value="LOC100679063"/>
</dbReference>
<evidence type="ECO:0000256" key="1">
    <source>
        <dbReference type="SAM" id="MobiDB-lite"/>
    </source>
</evidence>
<evidence type="ECO:0000313" key="2">
    <source>
        <dbReference type="EnsemblMetazoa" id="XP_008215638"/>
    </source>
</evidence>
<accession>A0A7M7HHN9</accession>
<feature type="compositionally biased region" description="Basic and acidic residues" evidence="1">
    <location>
        <begin position="570"/>
        <end position="591"/>
    </location>
</feature>
<dbReference type="OrthoDB" id="6784122at2759"/>
<feature type="compositionally biased region" description="Low complexity" evidence="1">
    <location>
        <begin position="26"/>
        <end position="38"/>
    </location>
</feature>
<sequence length="622" mass="70135">MASEEVSVIALVENLELAVPRRLPSRLLQQQQPTPARRQQNHSEGEKPPRVVEIREPTPSQLKNVGDAERTEEKSSPATTSKSLESLEILRRLPPGTVLIKQVEERMPIKTSAKTSEVTGAERPRKISQRLRNKKTLEVRRNPLRTASRKDLPIKPSTSRQRLLAAGIRRRGCISTVSSSSDQNSGPSRRRSRSSAPYITTRSVTRKLGNVGATYEAPTRRDELEWKEWPVHGMHERPVYHPQFGLAAEYNGRLFASFDGEGYREIPTEPPIEIVRVDPRVDRLDRLDLHYQVKNLTSARPQQRLNATVSTYGRPRLPTVHYIAQPGRTIGMEHLHTAYDLSLRQPQPQRSHLEQLRNQLESMQRVQQSTRLRMQQNTQIYSQQNLSGSRLLSQEVYRSIQQQQQQQRNIAPKCLMVAPRTGGPNVAMPFCGVPATFKGNSKGQLFFVRATDAPTTKPISERTSTITSSTQSFNNATSNILSWNESNHRKRLESMSSSTSNARIYSGIPGMSHPPRLAQTRRGFPAAPPLIAEQPTAGLYRASLQKPNGLREDSASKVSEIMSAEHQMEEVLDLSKKVPRDVEDEGAKETDSQTYATDLVHYFQNFNADESMDLSEEPKSLS</sequence>
<feature type="compositionally biased region" description="Basic and acidic residues" evidence="1">
    <location>
        <begin position="66"/>
        <end position="75"/>
    </location>
</feature>
<organism evidence="2 3">
    <name type="scientific">Nasonia vitripennis</name>
    <name type="common">Parasitic wasp</name>
    <dbReference type="NCBI Taxonomy" id="7425"/>
    <lineage>
        <taxon>Eukaryota</taxon>
        <taxon>Metazoa</taxon>
        <taxon>Ecdysozoa</taxon>
        <taxon>Arthropoda</taxon>
        <taxon>Hexapoda</taxon>
        <taxon>Insecta</taxon>
        <taxon>Pterygota</taxon>
        <taxon>Neoptera</taxon>
        <taxon>Endopterygota</taxon>
        <taxon>Hymenoptera</taxon>
        <taxon>Apocrita</taxon>
        <taxon>Proctotrupomorpha</taxon>
        <taxon>Chalcidoidea</taxon>
        <taxon>Pteromalidae</taxon>
        <taxon>Pteromalinae</taxon>
        <taxon>Nasonia</taxon>
    </lineage>
</organism>
<proteinExistence type="predicted"/>
<reference evidence="2" key="1">
    <citation type="submission" date="2021-01" db="UniProtKB">
        <authorList>
            <consortium name="EnsemblMetazoa"/>
        </authorList>
    </citation>
    <scope>IDENTIFICATION</scope>
</reference>
<evidence type="ECO:0000313" key="3">
    <source>
        <dbReference type="Proteomes" id="UP000002358"/>
    </source>
</evidence>
<feature type="compositionally biased region" description="Basic and acidic residues" evidence="1">
    <location>
        <begin position="41"/>
        <end position="56"/>
    </location>
</feature>
<dbReference type="Proteomes" id="UP000002358">
    <property type="component" value="Chromosome 1"/>
</dbReference>
<dbReference type="InParanoid" id="A0A7M7HHN9"/>
<keyword evidence="3" id="KW-1185">Reference proteome</keyword>
<dbReference type="AlphaFoldDB" id="A0A7M7HHN9"/>